<dbReference type="InterPro" id="IPR007329">
    <property type="entry name" value="FMN-bd"/>
</dbReference>
<feature type="region of interest" description="Disordered" evidence="4">
    <location>
        <begin position="695"/>
        <end position="723"/>
    </location>
</feature>
<feature type="transmembrane region" description="Helical" evidence="5">
    <location>
        <begin position="415"/>
        <end position="434"/>
    </location>
</feature>
<evidence type="ECO:0000259" key="7">
    <source>
        <dbReference type="PROSITE" id="PS51379"/>
    </source>
</evidence>
<keyword evidence="9" id="KW-1185">Reference proteome</keyword>
<dbReference type="EMBL" id="JAXCLX010000002">
    <property type="protein sequence ID" value="MDY0873204.1"/>
    <property type="molecule type" value="Genomic_DNA"/>
</dbReference>
<reference evidence="8 9" key="1">
    <citation type="journal article" date="2013" name="Antonie Van Leeuwenhoek">
        <title>Dongia rigui sp. nov., isolated from freshwater of a large wetland in Korea.</title>
        <authorList>
            <person name="Baik K.S."/>
            <person name="Hwang Y.M."/>
            <person name="Choi J.S."/>
            <person name="Kwon J."/>
            <person name="Seong C.N."/>
        </authorList>
    </citation>
    <scope>NUCLEOTIDE SEQUENCE [LARGE SCALE GENOMIC DNA]</scope>
    <source>
        <strain evidence="8 9">04SU4-P</strain>
    </source>
</reference>
<keyword evidence="5" id="KW-1133">Transmembrane helix</keyword>
<feature type="transmembrane region" description="Helical" evidence="5">
    <location>
        <begin position="494"/>
        <end position="511"/>
    </location>
</feature>
<keyword evidence="3 5" id="KW-0472">Membrane</keyword>
<evidence type="ECO:0000256" key="2">
    <source>
        <dbReference type="ARBA" id="ARBA00022475"/>
    </source>
</evidence>
<feature type="transmembrane region" description="Helical" evidence="5">
    <location>
        <begin position="554"/>
        <end position="573"/>
    </location>
</feature>
<dbReference type="InterPro" id="IPR017896">
    <property type="entry name" value="4Fe4S_Fe-S-bd"/>
</dbReference>
<keyword evidence="2" id="KW-1003">Cell membrane</keyword>
<evidence type="ECO:0000313" key="8">
    <source>
        <dbReference type="EMBL" id="MDY0873204.1"/>
    </source>
</evidence>
<evidence type="ECO:0000313" key="9">
    <source>
        <dbReference type="Proteomes" id="UP001271769"/>
    </source>
</evidence>
<organism evidence="8 9">
    <name type="scientific">Dongia rigui</name>
    <dbReference type="NCBI Taxonomy" id="940149"/>
    <lineage>
        <taxon>Bacteria</taxon>
        <taxon>Pseudomonadati</taxon>
        <taxon>Pseudomonadota</taxon>
        <taxon>Alphaproteobacteria</taxon>
        <taxon>Rhodospirillales</taxon>
        <taxon>Dongiaceae</taxon>
        <taxon>Dongia</taxon>
    </lineage>
</organism>
<dbReference type="InterPro" id="IPR011399">
    <property type="entry name" value="NosR"/>
</dbReference>
<comment type="subcellular location">
    <subcellularLocation>
        <location evidence="1">Cell membrane</location>
    </subcellularLocation>
</comment>
<feature type="chain" id="PRO_5045804691" evidence="6">
    <location>
        <begin position="28"/>
        <end position="723"/>
    </location>
</feature>
<evidence type="ECO:0000256" key="3">
    <source>
        <dbReference type="ARBA" id="ARBA00023136"/>
    </source>
</evidence>
<keyword evidence="6" id="KW-0732">Signal</keyword>
<sequence length="723" mass="79486">MMTRILRSLLVLGILVAALLQVQPALAKGFGAYLADIKPEEVFPGADHFGPREGNPPSMAAFKGDALLGYVFETADIGYSGKPIRLLVGLDKSGVIRGAKVMEHHEPILLVGIPPEKLTAFVDSYVGRNIVTKVAGDANAVDAISGATVTAIVINDGISRAAMQVAKARGLAGFEAATAATGKRSLVDIPFAKADWQSLLGDGSVRRLHLLNSDVDAAFQKIGVGSPEPYARAGVPTEQFVDLYVSMVSVEGIGRNLLGDAEFERLGHWLKPGQQAILIAANGDYSFRGSGFVRGGIFDRFQLVQDQTSILFKDHDYRRMGDLPDGVPTFKEAGLFRIPDGVAFDPTADWEIKLLAQRPTGPTQKAFTSFPLRYHLPDRFIHAEALAAPAATPAATTPEAAPASDLWKKIWRGRIVDIIILSLSLALLTLIFFFQDELVKKGKLFTYLRVGYLVFSVVWIGGWAQAQLSVVNVLTFTGALVSGGFRWEQFLLEPLIFILWCATAVSLLFWGRGPFCGWLCPFGSLQELLNHLARRIGIRQIAIPFHWHERLWPIKYIIFLGLFGLSLNEFALAEQFAEVEPFKTVVLLRFIRDWPFVVWAVAMLVAGLFIERFFCRYLCPLGAALAIPGRGRLFEWLKRRKQCGFECQLCAKRCPVQAIHPLGQINPNECVYCMQCQVIYWDDSTCPPLLLKKTGRGKKPAPRPTPPAVAAPTVPKSVETASV</sequence>
<dbReference type="Pfam" id="PF12801">
    <property type="entry name" value="Fer4_5"/>
    <property type="match status" value="2"/>
</dbReference>
<feature type="transmembrane region" description="Helical" evidence="5">
    <location>
        <begin position="446"/>
        <end position="464"/>
    </location>
</feature>
<dbReference type="PROSITE" id="PS51379">
    <property type="entry name" value="4FE4S_FER_2"/>
    <property type="match status" value="1"/>
</dbReference>
<comment type="caution">
    <text evidence="8">The sequence shown here is derived from an EMBL/GenBank/DDBJ whole genome shotgun (WGS) entry which is preliminary data.</text>
</comment>
<feature type="domain" description="4Fe-4S ferredoxin-type" evidence="7">
    <location>
        <begin position="634"/>
        <end position="664"/>
    </location>
</feature>
<keyword evidence="5" id="KW-0812">Transmembrane</keyword>
<evidence type="ECO:0000256" key="4">
    <source>
        <dbReference type="SAM" id="MobiDB-lite"/>
    </source>
</evidence>
<dbReference type="Pfam" id="PF04205">
    <property type="entry name" value="FMN_bind"/>
    <property type="match status" value="1"/>
</dbReference>
<dbReference type="SUPFAM" id="SSF54862">
    <property type="entry name" value="4Fe-4S ferredoxins"/>
    <property type="match status" value="1"/>
</dbReference>
<proteinExistence type="predicted"/>
<evidence type="ECO:0000256" key="6">
    <source>
        <dbReference type="SAM" id="SignalP"/>
    </source>
</evidence>
<feature type="signal peptide" evidence="6">
    <location>
        <begin position="1"/>
        <end position="27"/>
    </location>
</feature>
<evidence type="ECO:0000256" key="5">
    <source>
        <dbReference type="SAM" id="Phobius"/>
    </source>
</evidence>
<dbReference type="PANTHER" id="PTHR30224:SF4">
    <property type="entry name" value="ELECTRON TRANSPORT PROTEIN YCCM-RELATED"/>
    <property type="match status" value="1"/>
</dbReference>
<protein>
    <submittedName>
        <fullName evidence="8">4Fe-4S binding protein</fullName>
    </submittedName>
</protein>
<dbReference type="PANTHER" id="PTHR30224">
    <property type="entry name" value="ELECTRON TRANSPORT PROTEIN"/>
    <property type="match status" value="1"/>
</dbReference>
<dbReference type="Proteomes" id="UP001271769">
    <property type="component" value="Unassembled WGS sequence"/>
</dbReference>
<dbReference type="RefSeq" id="WP_320501666.1">
    <property type="nucleotide sequence ID" value="NZ_JAXCLX010000002.1"/>
</dbReference>
<dbReference type="InterPro" id="IPR052378">
    <property type="entry name" value="NosR_regulator"/>
</dbReference>
<gene>
    <name evidence="8" type="ORF">SMD31_14780</name>
</gene>
<feature type="transmembrane region" description="Helical" evidence="5">
    <location>
        <begin position="594"/>
        <end position="614"/>
    </location>
</feature>
<accession>A0ABU5E119</accession>
<name>A0ABU5E119_9PROT</name>
<evidence type="ECO:0000256" key="1">
    <source>
        <dbReference type="ARBA" id="ARBA00004236"/>
    </source>
</evidence>
<dbReference type="PIRSF" id="PIRSF036354">
    <property type="entry name" value="NosR"/>
    <property type="match status" value="1"/>
</dbReference>
<dbReference type="SMART" id="SM00900">
    <property type="entry name" value="FMN_bind"/>
    <property type="match status" value="1"/>
</dbReference>